<dbReference type="AlphaFoldDB" id="A0A0J6G864"/>
<dbReference type="GO" id="GO:0055085">
    <property type="term" value="P:transmembrane transport"/>
    <property type="evidence" value="ECO:0007669"/>
    <property type="project" value="InterPro"/>
</dbReference>
<feature type="transmembrane region" description="Helical" evidence="10">
    <location>
        <begin position="282"/>
        <end position="309"/>
    </location>
</feature>
<dbReference type="PATRIC" id="fig|882211.3.peg.4453"/>
<dbReference type="Proteomes" id="UP000183613">
    <property type="component" value="Unassembled WGS sequence"/>
</dbReference>
<dbReference type="EMBL" id="FNUD01000002">
    <property type="protein sequence ID" value="SEE21347.1"/>
    <property type="molecule type" value="Genomic_DNA"/>
</dbReference>
<evidence type="ECO:0000256" key="4">
    <source>
        <dbReference type="ARBA" id="ARBA00022475"/>
    </source>
</evidence>
<accession>A0A0J6G864</accession>
<evidence type="ECO:0000313" key="13">
    <source>
        <dbReference type="Proteomes" id="UP000183613"/>
    </source>
</evidence>
<reference evidence="12" key="1">
    <citation type="submission" date="2016-10" db="EMBL/GenBank/DDBJ databases">
        <authorList>
            <person name="Varghese N."/>
            <person name="Submissions S."/>
        </authorList>
    </citation>
    <scope>NUCLEOTIDE SEQUENCE [LARGE SCALE GENOMIC DNA]</scope>
    <source>
        <strain evidence="12">LMG 25555</strain>
    </source>
</reference>
<feature type="transmembrane region" description="Helical" evidence="10">
    <location>
        <begin position="341"/>
        <end position="364"/>
    </location>
</feature>
<protein>
    <submittedName>
        <fullName evidence="12">Amino acid transporter, AAT family</fullName>
    </submittedName>
</protein>
<feature type="transmembrane region" description="Helical" evidence="10">
    <location>
        <begin position="22"/>
        <end position="41"/>
    </location>
</feature>
<comment type="subcellular location">
    <subcellularLocation>
        <location evidence="1">Cell inner membrane</location>
        <topology evidence="1">Multi-pass membrane protein</topology>
    </subcellularLocation>
</comment>
<gene>
    <name evidence="12" type="ORF">SAMN04489800_0221</name>
</gene>
<dbReference type="OrthoDB" id="5297508at2"/>
<keyword evidence="4" id="KW-1003">Cell membrane</keyword>
<keyword evidence="6 10" id="KW-0812">Transmembrane</keyword>
<dbReference type="PIRSF" id="PIRSF006060">
    <property type="entry name" value="AA_transporter"/>
    <property type="match status" value="1"/>
</dbReference>
<evidence type="ECO:0000256" key="6">
    <source>
        <dbReference type="ARBA" id="ARBA00022692"/>
    </source>
</evidence>
<evidence type="ECO:0000313" key="12">
    <source>
        <dbReference type="EMBL" id="SEE21347.1"/>
    </source>
</evidence>
<evidence type="ECO:0000256" key="8">
    <source>
        <dbReference type="ARBA" id="ARBA00022989"/>
    </source>
</evidence>
<feature type="transmembrane region" description="Helical" evidence="10">
    <location>
        <begin position="241"/>
        <end position="262"/>
    </location>
</feature>
<evidence type="ECO:0000256" key="1">
    <source>
        <dbReference type="ARBA" id="ARBA00004429"/>
    </source>
</evidence>
<name>A0A0J6G864_PSEDM</name>
<sequence>MADDNSPPVTLKRGLKNRHIQLIALGGAIGTGLFLGSAGVLKSAGPSMILGYAIAGFIAFLIMRQLGEMIVEEPVAGSFSHFAHKYWGGYAGFLSGWNYWVLYVLVGMAELTAVGKYIQFWWPEVPTWVSAVVFFVLVNLINTLNVKVFGEMEFWFAIIKVVAIVGMIVLGCYLLISGTGGSQASFSNLWSHGGFFPNGGTGLLMAMAFIMFSFGGLELVGITAAEASEPKKVIPKAINQVVYRILIFYVGALTVLLALYPWDQLLVTLGAGGDAYGSSPFVQIFALIGSDTAAQILNFVVLTAALSVYNSGVYCNSRMLFGLAEQGDAPKALMKLTKNGVPLRALGVSALVTLLCVVVNYVAPHKALELLFALVVASLMINWALISLTHIKFRKAMAVQGVTPSFKAFWFPFSNVLCLVFMAVIVSVIWMIPDVRASVYAIPVWLLIIYGFYRLRLSKGQALANTR</sequence>
<keyword evidence="3" id="KW-0813">Transport</keyword>
<proteinExistence type="inferred from homology"/>
<evidence type="ECO:0000256" key="5">
    <source>
        <dbReference type="ARBA" id="ARBA00022519"/>
    </source>
</evidence>
<dbReference type="GO" id="GO:0006865">
    <property type="term" value="P:amino acid transport"/>
    <property type="evidence" value="ECO:0007669"/>
    <property type="project" value="UniProtKB-KW"/>
</dbReference>
<dbReference type="Pfam" id="PF00324">
    <property type="entry name" value="AA_permease"/>
    <property type="match status" value="1"/>
</dbReference>
<evidence type="ECO:0000256" key="7">
    <source>
        <dbReference type="ARBA" id="ARBA00022970"/>
    </source>
</evidence>
<keyword evidence="8 10" id="KW-1133">Transmembrane helix</keyword>
<evidence type="ECO:0000256" key="2">
    <source>
        <dbReference type="ARBA" id="ARBA00008583"/>
    </source>
</evidence>
<evidence type="ECO:0000256" key="3">
    <source>
        <dbReference type="ARBA" id="ARBA00022448"/>
    </source>
</evidence>
<feature type="transmembrane region" description="Helical" evidence="10">
    <location>
        <begin position="196"/>
        <end position="220"/>
    </location>
</feature>
<dbReference type="PROSITE" id="PS00218">
    <property type="entry name" value="AMINO_ACID_PERMEASE_1"/>
    <property type="match status" value="1"/>
</dbReference>
<organism evidence="12 13">
    <name type="scientific">Pseudomonas deceptionensis</name>
    <dbReference type="NCBI Taxonomy" id="882211"/>
    <lineage>
        <taxon>Bacteria</taxon>
        <taxon>Pseudomonadati</taxon>
        <taxon>Pseudomonadota</taxon>
        <taxon>Gammaproteobacteria</taxon>
        <taxon>Pseudomonadales</taxon>
        <taxon>Pseudomonadaceae</taxon>
        <taxon>Pseudomonas</taxon>
    </lineage>
</organism>
<evidence type="ECO:0000256" key="9">
    <source>
        <dbReference type="ARBA" id="ARBA00023136"/>
    </source>
</evidence>
<dbReference type="RefSeq" id="WP_048362054.1">
    <property type="nucleotide sequence ID" value="NZ_FNUD01000002.1"/>
</dbReference>
<feature type="transmembrane region" description="Helical" evidence="10">
    <location>
        <begin position="87"/>
        <end position="105"/>
    </location>
</feature>
<dbReference type="PANTHER" id="PTHR43495:SF4">
    <property type="entry name" value="AROMATIC AMINO ACID TRANSPORT PROTEIN AROP"/>
    <property type="match status" value="1"/>
</dbReference>
<dbReference type="InterPro" id="IPR004841">
    <property type="entry name" value="AA-permease/SLC12A_dom"/>
</dbReference>
<keyword evidence="7" id="KW-0029">Amino-acid transport</keyword>
<feature type="transmembrane region" description="Helical" evidence="10">
    <location>
        <begin position="154"/>
        <end position="176"/>
    </location>
</feature>
<feature type="transmembrane region" description="Helical" evidence="10">
    <location>
        <begin position="125"/>
        <end position="142"/>
    </location>
</feature>
<keyword evidence="9 10" id="KW-0472">Membrane</keyword>
<feature type="transmembrane region" description="Helical" evidence="10">
    <location>
        <begin position="47"/>
        <end position="66"/>
    </location>
</feature>
<evidence type="ECO:0000259" key="11">
    <source>
        <dbReference type="Pfam" id="PF00324"/>
    </source>
</evidence>
<feature type="transmembrane region" description="Helical" evidence="10">
    <location>
        <begin position="409"/>
        <end position="431"/>
    </location>
</feature>
<dbReference type="FunFam" id="1.20.1740.10:FF:000001">
    <property type="entry name" value="Amino acid permease"/>
    <property type="match status" value="1"/>
</dbReference>
<keyword evidence="5" id="KW-0997">Cell inner membrane</keyword>
<feature type="transmembrane region" description="Helical" evidence="10">
    <location>
        <begin position="437"/>
        <end position="453"/>
    </location>
</feature>
<comment type="similarity">
    <text evidence="2">Belongs to the amino acid-polyamine-organocation (APC) superfamily. Amino acid transporter (AAT) (TC 2.A.3.1) family.</text>
</comment>
<feature type="domain" description="Amino acid permease/ SLC12A" evidence="11">
    <location>
        <begin position="19"/>
        <end position="455"/>
    </location>
</feature>
<dbReference type="InterPro" id="IPR004840">
    <property type="entry name" value="Amino_acid_permease_CS"/>
</dbReference>
<dbReference type="Gene3D" id="1.20.1740.10">
    <property type="entry name" value="Amino acid/polyamine transporter I"/>
    <property type="match status" value="1"/>
</dbReference>
<dbReference type="PANTHER" id="PTHR43495">
    <property type="entry name" value="GABA PERMEASE"/>
    <property type="match status" value="1"/>
</dbReference>
<dbReference type="GO" id="GO:0005886">
    <property type="term" value="C:plasma membrane"/>
    <property type="evidence" value="ECO:0007669"/>
    <property type="project" value="UniProtKB-SubCell"/>
</dbReference>
<evidence type="ECO:0000256" key="10">
    <source>
        <dbReference type="SAM" id="Phobius"/>
    </source>
</evidence>
<feature type="transmembrane region" description="Helical" evidence="10">
    <location>
        <begin position="370"/>
        <end position="388"/>
    </location>
</feature>
<comment type="caution">
    <text evidence="12">The sequence shown here is derived from an EMBL/GenBank/DDBJ whole genome shotgun (WGS) entry which is preliminary data.</text>
</comment>
<keyword evidence="13" id="KW-1185">Reference proteome</keyword>